<dbReference type="InterPro" id="IPR018707">
    <property type="entry name" value="LpxR"/>
</dbReference>
<dbReference type="eggNOG" id="COG3528">
    <property type="taxonomic scope" value="Bacteria"/>
</dbReference>
<dbReference type="KEGG" id="mpc:Mar181_1014"/>
<dbReference type="InterPro" id="IPR037107">
    <property type="entry name" value="Put_OMP_sf"/>
</dbReference>
<protein>
    <recommendedName>
        <fullName evidence="3">Lipid A deacylase LpxR family protein</fullName>
    </recommendedName>
</protein>
<reference evidence="1 2" key="1">
    <citation type="journal article" date="2012" name="Stand. Genomic Sci.">
        <title>Complete genome sequence of Marinomonas posidonica type strain (IVIA-Po-181(T)).</title>
        <authorList>
            <person name="Lucas-Elio P."/>
            <person name="Goodwin L."/>
            <person name="Woyke T."/>
            <person name="Pitluck S."/>
            <person name="Nolan M."/>
            <person name="Kyrpides N.C."/>
            <person name="Detter J.C."/>
            <person name="Copeland A."/>
            <person name="Lu M."/>
            <person name="Bruce D."/>
            <person name="Detter C."/>
            <person name="Tapia R."/>
            <person name="Han S."/>
            <person name="Land M.L."/>
            <person name="Ivanova N."/>
            <person name="Mikhailova N."/>
            <person name="Johnston A.W."/>
            <person name="Sanchez-Amat A."/>
        </authorList>
    </citation>
    <scope>NUCLEOTIDE SEQUENCE [LARGE SCALE GENOMIC DNA]</scope>
    <source>
        <strain evidence="2">CECT 7376 / NCIMB 14433 / IVIA-Po-181</strain>
    </source>
</reference>
<dbReference type="EMBL" id="CP002771">
    <property type="protein sequence ID" value="AEF54063.1"/>
    <property type="molecule type" value="Genomic_DNA"/>
</dbReference>
<evidence type="ECO:0008006" key="3">
    <source>
        <dbReference type="Google" id="ProtNLM"/>
    </source>
</evidence>
<dbReference type="Proteomes" id="UP000009230">
    <property type="component" value="Chromosome"/>
</dbReference>
<proteinExistence type="predicted"/>
<dbReference type="HOGENOM" id="CLU_055418_1_0_6"/>
<evidence type="ECO:0000313" key="2">
    <source>
        <dbReference type="Proteomes" id="UP000009230"/>
    </source>
</evidence>
<keyword evidence="2" id="KW-1185">Reference proteome</keyword>
<dbReference type="Pfam" id="PF09982">
    <property type="entry name" value="LpxR"/>
    <property type="match status" value="1"/>
</dbReference>
<dbReference type="AlphaFoldDB" id="F6CU11"/>
<accession>F6CU11</accession>
<dbReference type="STRING" id="491952.Mar181_1014"/>
<dbReference type="RefSeq" id="WP_013795539.1">
    <property type="nucleotide sequence ID" value="NC_015559.1"/>
</dbReference>
<organism evidence="1 2">
    <name type="scientific">Marinomonas posidonica (strain CECT 7376 / NCIMB 14433 / IVIA-Po-181)</name>
    <dbReference type="NCBI Taxonomy" id="491952"/>
    <lineage>
        <taxon>Bacteria</taxon>
        <taxon>Pseudomonadati</taxon>
        <taxon>Pseudomonadota</taxon>
        <taxon>Gammaproteobacteria</taxon>
        <taxon>Oceanospirillales</taxon>
        <taxon>Oceanospirillaceae</taxon>
        <taxon>Marinomonas</taxon>
    </lineage>
</organism>
<name>F6CU11_MARPP</name>
<evidence type="ECO:0000313" key="1">
    <source>
        <dbReference type="EMBL" id="AEF54063.1"/>
    </source>
</evidence>
<sequence length="354" mass="39536">MQTIKKVSLDVSNSVVVEHKIGSMRTAFSVRQLILCLSVLCVIPAYAKNDWMSATLDNDFFVNEDNGYTNGLYVSSYEIDDTPSFEPNNDVWVKPFMWSMPSDPALTRVKVDSFSQTLMTPNDLTLRNPPESSFPYAGLLSYTNTYISVRADHADKISTTIGVVGPLALGKQTQKTIHKIIGAQDPKGWDTQLKNEPVFMISRSRTWRTWVSKSGKMDFLMGGGVNVGTIKSGVNTGMILRYGNRMENSFASVLLSSSRISNPIAVDHGWFVFTGVLFNYDFNHIFMDGNTFRDSRSIDYDHSTSIFSSGLSYSWGDASLAFAINTPFSINGDARDSELDKYFRYGTLTFAWAL</sequence>
<dbReference type="Gene3D" id="2.40.128.140">
    <property type="entry name" value="Outer membrane protein"/>
    <property type="match status" value="1"/>
</dbReference>
<gene>
    <name evidence="1" type="ordered locus">Mar181_1014</name>
</gene>